<reference evidence="10 11" key="1">
    <citation type="submission" date="2014-03" db="EMBL/GenBank/DDBJ databases">
        <title>Genome of Paenirhodobacter enshiensis DW2-9.</title>
        <authorList>
            <person name="Wang D."/>
            <person name="Wang G."/>
        </authorList>
    </citation>
    <scope>NUCLEOTIDE SEQUENCE [LARGE SCALE GENOMIC DNA]</scope>
    <source>
        <strain evidence="10 11">DW2-9</strain>
    </source>
</reference>
<dbReference type="GO" id="GO:0046872">
    <property type="term" value="F:metal ion binding"/>
    <property type="evidence" value="ECO:0007669"/>
    <property type="project" value="UniProtKB-KW"/>
</dbReference>
<sequence>MIRLVAAENTFLNGRLVAGYAAEIGAEGIRRLRPLHSDESPDLRAHLLMPAGIDLQVNGAGGVMLNSDTSAHGIRHIVDTLRARGTGWVMPTLITCEGPRILRAAEAALEAWSSAGFYGLHIEGPHIAPEKRGTHRLGYVRPMDDDTLNALAILRRADVPVMLTLAPEIVPADTIRRIVDMGVVVSAGHTAASEAQTRAGLAAGISCFTHLYNAMPPMSSRAPGVLGTAIGSDAYAGMIVDGHHVSWEMAGIAWRARPLPERMFLVSDAMATIGGPDHFELYGERIEVRDGALVNAAGALAGAHVDLMTCMANLVHHVGVPLDQAVRAATLVPASVMGRTAPGLADGTPNGEFVLLDAGLRRIAL</sequence>
<dbReference type="InterPro" id="IPR032466">
    <property type="entry name" value="Metal_Hydrolase"/>
</dbReference>
<gene>
    <name evidence="10" type="ORF">CG50_07390</name>
</gene>
<dbReference type="OrthoDB" id="9776488at2"/>
<dbReference type="GO" id="GO:0008448">
    <property type="term" value="F:N-acetylglucosamine-6-phosphate deacetylase activity"/>
    <property type="evidence" value="ECO:0007669"/>
    <property type="project" value="InterPro"/>
</dbReference>
<evidence type="ECO:0000256" key="4">
    <source>
        <dbReference type="ARBA" id="ARBA00023277"/>
    </source>
</evidence>
<dbReference type="eggNOG" id="COG1820">
    <property type="taxonomic scope" value="Bacteria"/>
</dbReference>
<dbReference type="AlphaFoldDB" id="A0A086XSE7"/>
<dbReference type="InterPro" id="IPR011059">
    <property type="entry name" value="Metal-dep_hydrolase_composite"/>
</dbReference>
<evidence type="ECO:0000256" key="8">
    <source>
        <dbReference type="PIRSR" id="PIRSR038994-3"/>
    </source>
</evidence>
<accession>A0A086XSE7</accession>
<dbReference type="RefSeq" id="WP_036639075.1">
    <property type="nucleotide sequence ID" value="NZ_JFZB01000031.1"/>
</dbReference>
<comment type="cofactor">
    <cofactor evidence="8">
        <name>a divalent metal cation</name>
        <dbReference type="ChEBI" id="CHEBI:60240"/>
    </cofactor>
    <text evidence="8">Binds 1 divalent metal cation per subunit.</text>
</comment>
<feature type="binding site" evidence="7">
    <location>
        <begin position="300"/>
        <end position="302"/>
    </location>
    <ligand>
        <name>substrate</name>
    </ligand>
</feature>
<dbReference type="Pfam" id="PF01979">
    <property type="entry name" value="Amidohydro_1"/>
    <property type="match status" value="1"/>
</dbReference>
<evidence type="ECO:0000256" key="6">
    <source>
        <dbReference type="PIRSR" id="PIRSR038994-1"/>
    </source>
</evidence>
<dbReference type="EMBL" id="JFZB01000031">
    <property type="protein sequence ID" value="KFI24947.1"/>
    <property type="molecule type" value="Genomic_DNA"/>
</dbReference>
<dbReference type="Gene3D" id="3.20.20.140">
    <property type="entry name" value="Metal-dependent hydrolases"/>
    <property type="match status" value="1"/>
</dbReference>
<proteinExistence type="inferred from homology"/>
<evidence type="ECO:0000256" key="7">
    <source>
        <dbReference type="PIRSR" id="PIRSR038994-2"/>
    </source>
</evidence>
<dbReference type="Proteomes" id="UP000028824">
    <property type="component" value="Unassembled WGS sequence"/>
</dbReference>
<feature type="binding site" evidence="7">
    <location>
        <position position="134"/>
    </location>
    <ligand>
        <name>substrate</name>
    </ligand>
</feature>
<protein>
    <submittedName>
        <fullName evidence="10">N-acetylglucosamine-6-phosphate deacetylase</fullName>
    </submittedName>
</protein>
<keyword evidence="4 5" id="KW-0119">Carbohydrate metabolism</keyword>
<evidence type="ECO:0000256" key="5">
    <source>
        <dbReference type="PIRNR" id="PIRNR038994"/>
    </source>
</evidence>
<dbReference type="PANTHER" id="PTHR11113:SF14">
    <property type="entry name" value="N-ACETYLGLUCOSAMINE-6-PHOSPHATE DEACETYLASE"/>
    <property type="match status" value="1"/>
</dbReference>
<feature type="domain" description="Amidohydrolase-related" evidence="9">
    <location>
        <begin position="48"/>
        <end position="339"/>
    </location>
</feature>
<keyword evidence="3 5" id="KW-0378">Hydrolase</keyword>
<feature type="binding site" evidence="7">
    <location>
        <begin position="213"/>
        <end position="214"/>
    </location>
    <ligand>
        <name>substrate</name>
    </ligand>
</feature>
<dbReference type="PIRSF" id="PIRSF038994">
    <property type="entry name" value="NagA"/>
    <property type="match status" value="1"/>
</dbReference>
<comment type="similarity">
    <text evidence="1 5">Belongs to the metallo-dependent hydrolases superfamily. NagA family.</text>
</comment>
<keyword evidence="11" id="KW-1185">Reference proteome</keyword>
<feature type="binding site" evidence="8">
    <location>
        <position position="189"/>
    </location>
    <ligand>
        <name>Zn(2+)</name>
        <dbReference type="ChEBI" id="CHEBI:29105"/>
    </ligand>
</feature>
<comment type="caution">
    <text evidence="10">The sequence shown here is derived from an EMBL/GenBank/DDBJ whole genome shotgun (WGS) entry which is preliminary data.</text>
</comment>
<dbReference type="InterPro" id="IPR006680">
    <property type="entry name" value="Amidohydro-rel"/>
</dbReference>
<dbReference type="Gene3D" id="2.30.40.10">
    <property type="entry name" value="Urease, subunit C, domain 1"/>
    <property type="match status" value="1"/>
</dbReference>
<feature type="active site" description="Proton donor/acceptor" evidence="6">
    <location>
        <position position="268"/>
    </location>
</feature>
<dbReference type="InterPro" id="IPR003764">
    <property type="entry name" value="GlcNAc_6-P_deAcase"/>
</dbReference>
<evidence type="ECO:0000313" key="11">
    <source>
        <dbReference type="Proteomes" id="UP000028824"/>
    </source>
</evidence>
<organism evidence="10 11">
    <name type="scientific">Paenirhodobacter enshiensis</name>
    <dbReference type="NCBI Taxonomy" id="1105367"/>
    <lineage>
        <taxon>Bacteria</taxon>
        <taxon>Pseudomonadati</taxon>
        <taxon>Pseudomonadota</taxon>
        <taxon>Alphaproteobacteria</taxon>
        <taxon>Rhodobacterales</taxon>
        <taxon>Rhodobacter group</taxon>
        <taxon>Paenirhodobacter</taxon>
    </lineage>
</organism>
<name>A0A086XSE7_9RHOB</name>
<evidence type="ECO:0000256" key="1">
    <source>
        <dbReference type="ARBA" id="ARBA00010716"/>
    </source>
</evidence>
<keyword evidence="2 8" id="KW-0479">Metal-binding</keyword>
<dbReference type="SUPFAM" id="SSF51556">
    <property type="entry name" value="Metallo-dependent hydrolases"/>
    <property type="match status" value="1"/>
</dbReference>
<feature type="binding site" evidence="7">
    <location>
        <position position="244"/>
    </location>
    <ligand>
        <name>substrate</name>
    </ligand>
</feature>
<feature type="binding site" evidence="8">
    <location>
        <position position="123"/>
    </location>
    <ligand>
        <name>Zn(2+)</name>
        <dbReference type="ChEBI" id="CHEBI:29105"/>
    </ligand>
</feature>
<evidence type="ECO:0000259" key="9">
    <source>
        <dbReference type="Pfam" id="PF01979"/>
    </source>
</evidence>
<evidence type="ECO:0000256" key="3">
    <source>
        <dbReference type="ARBA" id="ARBA00022801"/>
    </source>
</evidence>
<dbReference type="STRING" id="1105367.CG50_07390"/>
<feature type="binding site" evidence="8">
    <location>
        <position position="210"/>
    </location>
    <ligand>
        <name>Zn(2+)</name>
        <dbReference type="ChEBI" id="CHEBI:29105"/>
    </ligand>
</feature>
<evidence type="ECO:0000313" key="10">
    <source>
        <dbReference type="EMBL" id="KFI24947.1"/>
    </source>
</evidence>
<evidence type="ECO:0000256" key="2">
    <source>
        <dbReference type="ARBA" id="ARBA00022723"/>
    </source>
</evidence>
<feature type="binding site" evidence="7">
    <location>
        <position position="221"/>
    </location>
    <ligand>
        <name>substrate</name>
    </ligand>
</feature>
<dbReference type="PANTHER" id="PTHR11113">
    <property type="entry name" value="N-ACETYLGLUCOSAMINE-6-PHOSPHATE DEACETYLASE"/>
    <property type="match status" value="1"/>
</dbReference>
<dbReference type="GO" id="GO:0006046">
    <property type="term" value="P:N-acetylglucosamine catabolic process"/>
    <property type="evidence" value="ECO:0007669"/>
    <property type="project" value="TreeGrafter"/>
</dbReference>